<sequence>MVQRTTSDPALHRTGVSPVFTTTRERHMAMTTNRRNKQDYRHDRDRPPVTRCYNLAHSLAASARHMTTIIPEMVAKEALSLTTPRY</sequence>
<organism evidence="1 2">
    <name type="scientific">Scophthalmus maximus</name>
    <name type="common">Turbot</name>
    <name type="synonym">Psetta maxima</name>
    <dbReference type="NCBI Taxonomy" id="52904"/>
    <lineage>
        <taxon>Eukaryota</taxon>
        <taxon>Metazoa</taxon>
        <taxon>Chordata</taxon>
        <taxon>Craniata</taxon>
        <taxon>Vertebrata</taxon>
        <taxon>Euteleostomi</taxon>
        <taxon>Actinopterygii</taxon>
        <taxon>Neopterygii</taxon>
        <taxon>Teleostei</taxon>
        <taxon>Neoteleostei</taxon>
        <taxon>Acanthomorphata</taxon>
        <taxon>Carangaria</taxon>
        <taxon>Pleuronectiformes</taxon>
        <taxon>Pleuronectoidei</taxon>
        <taxon>Scophthalmidae</taxon>
        <taxon>Scophthalmus</taxon>
    </lineage>
</organism>
<proteinExistence type="predicted"/>
<reference evidence="1 2" key="1">
    <citation type="submission" date="2019-06" db="EMBL/GenBank/DDBJ databases">
        <title>Draft genomes of female and male turbot (Scophthalmus maximus).</title>
        <authorList>
            <person name="Xu H."/>
            <person name="Xu X.-W."/>
            <person name="Shao C."/>
            <person name="Chen S."/>
        </authorList>
    </citation>
    <scope>NUCLEOTIDE SEQUENCE [LARGE SCALE GENOMIC DNA]</scope>
    <source>
        <strain evidence="1">Ysfricsl-2016a</strain>
        <tissue evidence="1">Blood</tissue>
    </source>
</reference>
<comment type="caution">
    <text evidence="1">The sequence shown here is derived from an EMBL/GenBank/DDBJ whole genome shotgun (WGS) entry which is preliminary data.</text>
</comment>
<accession>A0A6A4RQF3</accession>
<name>A0A6A4RQF3_SCOMX</name>
<dbReference type="AlphaFoldDB" id="A0A6A4RQF3"/>
<evidence type="ECO:0000313" key="1">
    <source>
        <dbReference type="EMBL" id="KAF0024223.1"/>
    </source>
</evidence>
<protein>
    <submittedName>
        <fullName evidence="1">Uncharacterized protein</fullName>
    </submittedName>
</protein>
<dbReference type="Proteomes" id="UP000438429">
    <property type="component" value="Unassembled WGS sequence"/>
</dbReference>
<dbReference type="EMBL" id="VEVO01000021">
    <property type="protein sequence ID" value="KAF0024223.1"/>
    <property type="molecule type" value="Genomic_DNA"/>
</dbReference>
<evidence type="ECO:0000313" key="2">
    <source>
        <dbReference type="Proteomes" id="UP000438429"/>
    </source>
</evidence>
<gene>
    <name evidence="1" type="ORF">F2P81_023025</name>
</gene>